<name>A0AAP2DP10_9BACT</name>
<feature type="chain" id="PRO_5043039816" evidence="1">
    <location>
        <begin position="21"/>
        <end position="264"/>
    </location>
</feature>
<dbReference type="Pfam" id="PF13568">
    <property type="entry name" value="OMP_b-brl_2"/>
    <property type="match status" value="1"/>
</dbReference>
<comment type="caution">
    <text evidence="3">The sequence shown here is derived from an EMBL/GenBank/DDBJ whole genome shotgun (WGS) entry which is preliminary data.</text>
</comment>
<keyword evidence="4" id="KW-1185">Reference proteome</keyword>
<keyword evidence="1" id="KW-0732">Signal</keyword>
<evidence type="ECO:0000313" key="4">
    <source>
        <dbReference type="Proteomes" id="UP001319200"/>
    </source>
</evidence>
<sequence length="264" mass="29928">MKIKAFALVFFLFSAHRSLSQILVGPVAGGQYSWISFGDKENKDLYKVKPVPGYHAGAALSFLVRKRFFLHTSFLYSTKGKIIEGKSGEPLKNRVTYHYIDVPILYTVDFKAKLGRLKEFKYYVGLGPNVSYWLGGKGKITYVDYGDNLVSDQPYTIQFNPGSGDTPSDEMTIAADANRIQLGLCLTAGAVFEPVTHRKFMVNLRYELGHSFFNPTRNGMFKDTYYQDVLRSRNQGIRLSVAYLVDLRTGERKKGKSTIKRNRL</sequence>
<gene>
    <name evidence="3" type="ORF">KK083_23715</name>
</gene>
<proteinExistence type="predicted"/>
<feature type="domain" description="Outer membrane protein beta-barrel" evidence="2">
    <location>
        <begin position="21"/>
        <end position="209"/>
    </location>
</feature>
<protein>
    <submittedName>
        <fullName evidence="3">Outer membrane beta-barrel protein</fullName>
    </submittedName>
</protein>
<dbReference type="EMBL" id="JAHESF010000031">
    <property type="protein sequence ID" value="MBT1699915.1"/>
    <property type="molecule type" value="Genomic_DNA"/>
</dbReference>
<dbReference type="AlphaFoldDB" id="A0AAP2DP10"/>
<feature type="signal peptide" evidence="1">
    <location>
        <begin position="1"/>
        <end position="20"/>
    </location>
</feature>
<evidence type="ECO:0000259" key="2">
    <source>
        <dbReference type="Pfam" id="PF13568"/>
    </source>
</evidence>
<dbReference type="Proteomes" id="UP001319200">
    <property type="component" value="Unassembled WGS sequence"/>
</dbReference>
<evidence type="ECO:0000313" key="3">
    <source>
        <dbReference type="EMBL" id="MBT1699915.1"/>
    </source>
</evidence>
<dbReference type="RefSeq" id="WP_254168166.1">
    <property type="nucleotide sequence ID" value="NZ_JAHESF010000031.1"/>
</dbReference>
<reference evidence="3 4" key="1">
    <citation type="submission" date="2021-05" db="EMBL/GenBank/DDBJ databases">
        <title>A Polyphasic approach of four new species of the genus Ohtaekwangia: Ohtaekwangia histidinii sp. nov., Ohtaekwangia cretensis sp. nov., Ohtaekwangia indiensis sp. nov., Ohtaekwangia reichenbachii sp. nov. from diverse environment.</title>
        <authorList>
            <person name="Octaviana S."/>
        </authorList>
    </citation>
    <scope>NUCLEOTIDE SEQUENCE [LARGE SCALE GENOMIC DNA]</scope>
    <source>
        <strain evidence="3 4">PWU4</strain>
    </source>
</reference>
<organism evidence="3 4">
    <name type="scientific">Chryseosolibacter histidini</name>
    <dbReference type="NCBI Taxonomy" id="2782349"/>
    <lineage>
        <taxon>Bacteria</taxon>
        <taxon>Pseudomonadati</taxon>
        <taxon>Bacteroidota</taxon>
        <taxon>Cytophagia</taxon>
        <taxon>Cytophagales</taxon>
        <taxon>Chryseotaleaceae</taxon>
        <taxon>Chryseosolibacter</taxon>
    </lineage>
</organism>
<accession>A0AAP2DP10</accession>
<dbReference type="InterPro" id="IPR025665">
    <property type="entry name" value="Beta-barrel_OMP_2"/>
</dbReference>
<evidence type="ECO:0000256" key="1">
    <source>
        <dbReference type="SAM" id="SignalP"/>
    </source>
</evidence>